<dbReference type="VEuPathDB" id="VectorBase:GPPI025221"/>
<dbReference type="EnsemblMetazoa" id="GPPI025221-RA">
    <property type="protein sequence ID" value="GPPI025221-PA"/>
    <property type="gene ID" value="GPPI025221"/>
</dbReference>
<evidence type="ECO:0000313" key="2">
    <source>
        <dbReference type="Proteomes" id="UP000092460"/>
    </source>
</evidence>
<accession>A0A1B0BBV6</accession>
<protein>
    <submittedName>
        <fullName evidence="1">Uncharacterized protein</fullName>
    </submittedName>
</protein>
<dbReference type="Proteomes" id="UP000092460">
    <property type="component" value="Unassembled WGS sequence"/>
</dbReference>
<name>A0A1B0BBV6_9MUSC</name>
<evidence type="ECO:0000313" key="1">
    <source>
        <dbReference type="EnsemblMetazoa" id="GPPI025221-PA"/>
    </source>
</evidence>
<reference evidence="1" key="2">
    <citation type="submission" date="2020-05" db="UniProtKB">
        <authorList>
            <consortium name="EnsemblMetazoa"/>
        </authorList>
    </citation>
    <scope>IDENTIFICATION</scope>
    <source>
        <strain evidence="1">IAEA</strain>
    </source>
</reference>
<proteinExistence type="predicted"/>
<keyword evidence="2" id="KW-1185">Reference proteome</keyword>
<dbReference type="EMBL" id="JXJN01011707">
    <property type="status" value="NOT_ANNOTATED_CDS"/>
    <property type="molecule type" value="Genomic_DNA"/>
</dbReference>
<reference evidence="2" key="1">
    <citation type="submission" date="2015-01" db="EMBL/GenBank/DDBJ databases">
        <authorList>
            <person name="Aksoy S."/>
            <person name="Warren W."/>
            <person name="Wilson R.K."/>
        </authorList>
    </citation>
    <scope>NUCLEOTIDE SEQUENCE [LARGE SCALE GENOMIC DNA]</scope>
    <source>
        <strain evidence="2">IAEA</strain>
    </source>
</reference>
<dbReference type="AlphaFoldDB" id="A0A1B0BBV6"/>
<organism evidence="1 2">
    <name type="scientific">Glossina palpalis gambiensis</name>
    <dbReference type="NCBI Taxonomy" id="67801"/>
    <lineage>
        <taxon>Eukaryota</taxon>
        <taxon>Metazoa</taxon>
        <taxon>Ecdysozoa</taxon>
        <taxon>Arthropoda</taxon>
        <taxon>Hexapoda</taxon>
        <taxon>Insecta</taxon>
        <taxon>Pterygota</taxon>
        <taxon>Neoptera</taxon>
        <taxon>Endopterygota</taxon>
        <taxon>Diptera</taxon>
        <taxon>Brachycera</taxon>
        <taxon>Muscomorpha</taxon>
        <taxon>Hippoboscoidea</taxon>
        <taxon>Glossinidae</taxon>
        <taxon>Glossina</taxon>
    </lineage>
</organism>
<sequence length="215" mass="24616">MHNLERGLNTFWVLQQKPIQNFLQNKSSNIENFLQHHKEDRGQQNPGFFKFGQLSAKARRPASLTSHLPISRARKRGQDRAKIVIESSLTASQPLCHRVSDQNRDPLYKDLSYSRAAAQSQCDDEQQPLQQLLSLEEDDYQCLNQGIFATFDILEDLRDLNLKDDVIETSAKILRNERTSVSLIDLNNQSGKLSHSISSVKFLNGVENFMECERA</sequence>